<dbReference type="AlphaFoldDB" id="A0A7S2GAE4"/>
<feature type="compositionally biased region" description="Low complexity" evidence="1">
    <location>
        <begin position="85"/>
        <end position="95"/>
    </location>
</feature>
<dbReference type="EMBL" id="HBGT01027580">
    <property type="protein sequence ID" value="CAD9439323.1"/>
    <property type="molecule type" value="Transcribed_RNA"/>
</dbReference>
<feature type="compositionally biased region" description="Pro residues" evidence="1">
    <location>
        <begin position="73"/>
        <end position="84"/>
    </location>
</feature>
<feature type="compositionally biased region" description="Pro residues" evidence="1">
    <location>
        <begin position="96"/>
        <end position="114"/>
    </location>
</feature>
<gene>
    <name evidence="2" type="ORF">FPAR1323_LOCUS14346</name>
</gene>
<evidence type="ECO:0000313" key="2">
    <source>
        <dbReference type="EMBL" id="CAD9439323.1"/>
    </source>
</evidence>
<proteinExistence type="predicted"/>
<sequence>MTHGPSILTITAPTPTTAHGGLWPAVCLPPPSTMVRFGHGHNSHDYVPGDLSTYDNYGNHDDRGAYEQYARPTRPPPPPPPPSPTTTTTTTATTPTPTPTLTPTPTPTHQPQPPTRQLRCCRHRPGRFFLEPFEICVPFNFDF</sequence>
<feature type="region of interest" description="Disordered" evidence="1">
    <location>
        <begin position="40"/>
        <end position="118"/>
    </location>
</feature>
<name>A0A7S2GAE4_9STRA</name>
<evidence type="ECO:0000256" key="1">
    <source>
        <dbReference type="SAM" id="MobiDB-lite"/>
    </source>
</evidence>
<organism evidence="2">
    <name type="scientific">Florenciella parvula</name>
    <dbReference type="NCBI Taxonomy" id="236787"/>
    <lineage>
        <taxon>Eukaryota</taxon>
        <taxon>Sar</taxon>
        <taxon>Stramenopiles</taxon>
        <taxon>Ochrophyta</taxon>
        <taxon>Dictyochophyceae</taxon>
        <taxon>Florenciellales</taxon>
        <taxon>Florenciella</taxon>
    </lineage>
</organism>
<accession>A0A7S2GAE4</accession>
<protein>
    <submittedName>
        <fullName evidence="2">Uncharacterized protein</fullName>
    </submittedName>
</protein>
<reference evidence="2" key="1">
    <citation type="submission" date="2021-01" db="EMBL/GenBank/DDBJ databases">
        <authorList>
            <person name="Corre E."/>
            <person name="Pelletier E."/>
            <person name="Niang G."/>
            <person name="Scheremetjew M."/>
            <person name="Finn R."/>
            <person name="Kale V."/>
            <person name="Holt S."/>
            <person name="Cochrane G."/>
            <person name="Meng A."/>
            <person name="Brown T."/>
            <person name="Cohen L."/>
        </authorList>
    </citation>
    <scope>NUCLEOTIDE SEQUENCE</scope>
    <source>
        <strain evidence="2">RCC1693</strain>
    </source>
</reference>